<keyword evidence="6" id="KW-0902">Two-component regulatory system</keyword>
<dbReference type="Gene3D" id="6.10.340.10">
    <property type="match status" value="1"/>
</dbReference>
<keyword evidence="7" id="KW-0472">Membrane</keyword>
<dbReference type="PROSITE" id="PS50885">
    <property type="entry name" value="HAMP"/>
    <property type="match status" value="1"/>
</dbReference>
<accession>A0A8E7AYJ3</accession>
<evidence type="ECO:0000256" key="6">
    <source>
        <dbReference type="ARBA" id="ARBA00023012"/>
    </source>
</evidence>
<dbReference type="RefSeq" id="WP_214420916.1">
    <property type="nucleotide sequence ID" value="NZ_CP075546.1"/>
</dbReference>
<evidence type="ECO:0000256" key="3">
    <source>
        <dbReference type="ARBA" id="ARBA00022553"/>
    </source>
</evidence>
<keyword evidence="5" id="KW-0418">Kinase</keyword>
<evidence type="ECO:0000256" key="1">
    <source>
        <dbReference type="ARBA" id="ARBA00000085"/>
    </source>
</evidence>
<dbReference type="AlphaFoldDB" id="A0A8E7AYJ3"/>
<evidence type="ECO:0000256" key="4">
    <source>
        <dbReference type="ARBA" id="ARBA00022679"/>
    </source>
</evidence>
<keyword evidence="7" id="KW-0812">Transmembrane</keyword>
<dbReference type="SUPFAM" id="SSF158472">
    <property type="entry name" value="HAMP domain-like"/>
    <property type="match status" value="1"/>
</dbReference>
<evidence type="ECO:0000256" key="7">
    <source>
        <dbReference type="SAM" id="Phobius"/>
    </source>
</evidence>
<dbReference type="PANTHER" id="PTHR45436">
    <property type="entry name" value="SENSOR HISTIDINE KINASE YKOH"/>
    <property type="match status" value="1"/>
</dbReference>
<dbReference type="SMART" id="SM00304">
    <property type="entry name" value="HAMP"/>
    <property type="match status" value="1"/>
</dbReference>
<dbReference type="SUPFAM" id="SSF103190">
    <property type="entry name" value="Sensory domain-like"/>
    <property type="match status" value="1"/>
</dbReference>
<dbReference type="Pfam" id="PF00672">
    <property type="entry name" value="HAMP"/>
    <property type="match status" value="1"/>
</dbReference>
<dbReference type="GO" id="GO:0004673">
    <property type="term" value="F:protein histidine kinase activity"/>
    <property type="evidence" value="ECO:0007669"/>
    <property type="project" value="UniProtKB-EC"/>
</dbReference>
<reference evidence="9 10" key="1">
    <citation type="submission" date="2021-05" db="EMBL/GenBank/DDBJ databases">
        <title>A novel Methanospirillum isolate from a pyrite-forming mixed culture.</title>
        <authorList>
            <person name="Bunk B."/>
            <person name="Sproer C."/>
            <person name="Spring S."/>
            <person name="Pester M."/>
        </authorList>
    </citation>
    <scope>NUCLEOTIDE SEQUENCE [LARGE SCALE GENOMIC DNA]</scope>
    <source>
        <strain evidence="9 10">J.3.6.1-F.2.7.3</strain>
    </source>
</reference>
<dbReference type="InterPro" id="IPR029151">
    <property type="entry name" value="Sensor-like_sf"/>
</dbReference>
<protein>
    <recommendedName>
        <fullName evidence="2">histidine kinase</fullName>
        <ecNumber evidence="2">2.7.13.3</ecNumber>
    </recommendedName>
</protein>
<dbReference type="EC" id="2.7.13.3" evidence="2"/>
<comment type="catalytic activity">
    <reaction evidence="1">
        <text>ATP + protein L-histidine = ADP + protein N-phospho-L-histidine.</text>
        <dbReference type="EC" id="2.7.13.3"/>
    </reaction>
</comment>
<dbReference type="CDD" id="cd06225">
    <property type="entry name" value="HAMP"/>
    <property type="match status" value="1"/>
</dbReference>
<proteinExistence type="predicted"/>
<evidence type="ECO:0000259" key="8">
    <source>
        <dbReference type="PROSITE" id="PS50885"/>
    </source>
</evidence>
<dbReference type="InterPro" id="IPR050428">
    <property type="entry name" value="TCS_sensor_his_kinase"/>
</dbReference>
<name>A0A8E7AYJ3_9EURY</name>
<dbReference type="GeneID" id="65096823"/>
<keyword evidence="4" id="KW-0808">Transferase</keyword>
<evidence type="ECO:0000256" key="2">
    <source>
        <dbReference type="ARBA" id="ARBA00012438"/>
    </source>
</evidence>
<dbReference type="KEGG" id="mrtj:KHC33_06525"/>
<keyword evidence="7" id="KW-1133">Transmembrane helix</keyword>
<dbReference type="Proteomes" id="UP000680656">
    <property type="component" value="Chromosome"/>
</dbReference>
<dbReference type="GO" id="GO:0000160">
    <property type="term" value="P:phosphorelay signal transduction system"/>
    <property type="evidence" value="ECO:0007669"/>
    <property type="project" value="UniProtKB-KW"/>
</dbReference>
<gene>
    <name evidence="9" type="ORF">KHC33_06525</name>
</gene>
<evidence type="ECO:0000313" key="9">
    <source>
        <dbReference type="EMBL" id="QVV90142.1"/>
    </source>
</evidence>
<dbReference type="PANTHER" id="PTHR45436:SF5">
    <property type="entry name" value="SENSOR HISTIDINE KINASE TRCS"/>
    <property type="match status" value="1"/>
</dbReference>
<feature type="transmembrane region" description="Helical" evidence="7">
    <location>
        <begin position="193"/>
        <end position="211"/>
    </location>
</feature>
<dbReference type="GO" id="GO:0005886">
    <property type="term" value="C:plasma membrane"/>
    <property type="evidence" value="ECO:0007669"/>
    <property type="project" value="TreeGrafter"/>
</dbReference>
<keyword evidence="3" id="KW-0597">Phosphoprotein</keyword>
<sequence>MASMLHSIMTKLTAGFVILVILITGLTFLFTVGASTEKIQESTQQELVALAAITAADLNGDEIAKLKPGMEAEILYLMNAEQLAHMSQADHEIIKIFTVRKQNGGMEYVIDSGYNIGKRDVKIGTPVSNPTTAMTSAFTGPSVEKDFVERPWGTVLAGYAPIKNAKGEVIGIVGVDMHAAVVQDRMDFVGQTIYLILFLGILCAGLIIAIFSRTMIRDIHMLIESANKISRGDTNVSIFIQRNDEIGELASSFKRMITSLKILMHQDYQHE</sequence>
<organism evidence="9 10">
    <name type="scientific">Methanospirillum purgamenti</name>
    <dbReference type="NCBI Taxonomy" id="2834276"/>
    <lineage>
        <taxon>Archaea</taxon>
        <taxon>Methanobacteriati</taxon>
        <taxon>Methanobacteriota</taxon>
        <taxon>Stenosarchaea group</taxon>
        <taxon>Methanomicrobia</taxon>
        <taxon>Methanomicrobiales</taxon>
        <taxon>Methanospirillaceae</taxon>
        <taxon>Methanospirillum</taxon>
    </lineage>
</organism>
<feature type="domain" description="HAMP" evidence="8">
    <location>
        <begin position="213"/>
        <end position="265"/>
    </location>
</feature>
<evidence type="ECO:0000313" key="10">
    <source>
        <dbReference type="Proteomes" id="UP000680656"/>
    </source>
</evidence>
<dbReference type="EMBL" id="CP075546">
    <property type="protein sequence ID" value="QVV90142.1"/>
    <property type="molecule type" value="Genomic_DNA"/>
</dbReference>
<dbReference type="InterPro" id="IPR003660">
    <property type="entry name" value="HAMP_dom"/>
</dbReference>
<keyword evidence="10" id="KW-1185">Reference proteome</keyword>
<evidence type="ECO:0000256" key="5">
    <source>
        <dbReference type="ARBA" id="ARBA00022777"/>
    </source>
</evidence>